<evidence type="ECO:0000313" key="2">
    <source>
        <dbReference type="Proteomes" id="UP000199615"/>
    </source>
</evidence>
<reference evidence="2" key="1">
    <citation type="submission" date="2016-10" db="EMBL/GenBank/DDBJ databases">
        <authorList>
            <person name="Varghese N."/>
            <person name="Submissions S."/>
        </authorList>
    </citation>
    <scope>NUCLEOTIDE SEQUENCE [LARGE SCALE GENOMIC DNA]</scope>
    <source>
        <strain evidence="2">DSM 123</strain>
    </source>
</reference>
<dbReference type="Proteomes" id="UP000199615">
    <property type="component" value="Unassembled WGS sequence"/>
</dbReference>
<accession>A0A1H8XDZ0</accession>
<gene>
    <name evidence="1" type="ORF">SAMN05444123_1231</name>
</gene>
<dbReference type="EMBL" id="FODT01000023">
    <property type="protein sequence ID" value="SEP38140.1"/>
    <property type="molecule type" value="Genomic_DNA"/>
</dbReference>
<proteinExistence type="predicted"/>
<name>A0A1H8XDZ0_9BRAD</name>
<feature type="non-terminal residue" evidence="1">
    <location>
        <position position="50"/>
    </location>
</feature>
<evidence type="ECO:0000313" key="1">
    <source>
        <dbReference type="EMBL" id="SEP38140.1"/>
    </source>
</evidence>
<dbReference type="AlphaFoldDB" id="A0A1H8XDZ0"/>
<sequence length="50" mass="5555">MDGLGGNSPEKCPADNVRALFDNGWLHLFALDEAGRMAWRYAGDLQWSAM</sequence>
<protein>
    <submittedName>
        <fullName evidence="1">Uncharacterized protein</fullName>
    </submittedName>
</protein>
<keyword evidence="2" id="KW-1185">Reference proteome</keyword>
<organism evidence="1 2">
    <name type="scientific">Rhodopseudomonas pseudopalustris</name>
    <dbReference type="NCBI Taxonomy" id="1513892"/>
    <lineage>
        <taxon>Bacteria</taxon>
        <taxon>Pseudomonadati</taxon>
        <taxon>Pseudomonadota</taxon>
        <taxon>Alphaproteobacteria</taxon>
        <taxon>Hyphomicrobiales</taxon>
        <taxon>Nitrobacteraceae</taxon>
        <taxon>Rhodopseudomonas</taxon>
    </lineage>
</organism>